<dbReference type="Proteomes" id="UP000313359">
    <property type="component" value="Unassembled WGS sequence"/>
</dbReference>
<evidence type="ECO:0000256" key="3">
    <source>
        <dbReference type="ARBA" id="ARBA00023002"/>
    </source>
</evidence>
<name>A0A5C2S064_9APHY</name>
<keyword evidence="2" id="KW-0521">NADP</keyword>
<dbReference type="PANTHER" id="PTHR43976">
    <property type="entry name" value="SHORT CHAIN DEHYDROGENASE"/>
    <property type="match status" value="1"/>
</dbReference>
<dbReference type="OrthoDB" id="1274115at2759"/>
<dbReference type="InterPro" id="IPR002347">
    <property type="entry name" value="SDR_fam"/>
</dbReference>
<dbReference type="PROSITE" id="PS00061">
    <property type="entry name" value="ADH_SHORT"/>
    <property type="match status" value="1"/>
</dbReference>
<dbReference type="Pfam" id="PF00106">
    <property type="entry name" value="adh_short"/>
    <property type="match status" value="1"/>
</dbReference>
<evidence type="ECO:0000313" key="5">
    <source>
        <dbReference type="EMBL" id="RPD56679.1"/>
    </source>
</evidence>
<dbReference type="SUPFAM" id="SSF51735">
    <property type="entry name" value="NAD(P)-binding Rossmann-fold domains"/>
    <property type="match status" value="1"/>
</dbReference>
<sequence length="298" mass="32352">MAENSTTSSSGPRVWLITGTSTGIGRALVQLALEKGEIVLATARSPAPLEDLTEKYSSTRLLVLPLDITQPDQVRAVFSRGMEAFGRIDVVVNNAGCTALGEVELMDEARGRDVLETNFWGTLRVTREAVRFFREENPPGLGGRLLQMSSFLGLTGSSGSGAGFYVASKFALEGITETLASELDPKWNIKITLLEPGWIRSAAASKTVWSPEEPHPAYAANPALPTTAFRSLDLDTSNLIPWKDTRRSVEELYKVASLPDPPLHFLLGKDAIVATRAKIADLSGSIDKYETWSEGLEE</sequence>
<dbReference type="InterPro" id="IPR020904">
    <property type="entry name" value="Sc_DH/Rdtase_CS"/>
</dbReference>
<organism evidence="5 6">
    <name type="scientific">Lentinus tigrinus ALCF2SS1-6</name>
    <dbReference type="NCBI Taxonomy" id="1328759"/>
    <lineage>
        <taxon>Eukaryota</taxon>
        <taxon>Fungi</taxon>
        <taxon>Dikarya</taxon>
        <taxon>Basidiomycota</taxon>
        <taxon>Agaricomycotina</taxon>
        <taxon>Agaricomycetes</taxon>
        <taxon>Polyporales</taxon>
        <taxon>Polyporaceae</taxon>
        <taxon>Lentinus</taxon>
    </lineage>
</organism>
<dbReference type="AlphaFoldDB" id="A0A5C2S064"/>
<dbReference type="EMBL" id="ML122286">
    <property type="protein sequence ID" value="RPD56679.1"/>
    <property type="molecule type" value="Genomic_DNA"/>
</dbReference>
<proteinExistence type="inferred from homology"/>
<comment type="similarity">
    <text evidence="1 4">Belongs to the short-chain dehydrogenases/reductases (SDR) family.</text>
</comment>
<dbReference type="InterPro" id="IPR036291">
    <property type="entry name" value="NAD(P)-bd_dom_sf"/>
</dbReference>
<dbReference type="GO" id="GO:0016491">
    <property type="term" value="F:oxidoreductase activity"/>
    <property type="evidence" value="ECO:0007669"/>
    <property type="project" value="UniProtKB-KW"/>
</dbReference>
<evidence type="ECO:0000256" key="2">
    <source>
        <dbReference type="ARBA" id="ARBA00022857"/>
    </source>
</evidence>
<evidence type="ECO:0000256" key="4">
    <source>
        <dbReference type="RuleBase" id="RU000363"/>
    </source>
</evidence>
<gene>
    <name evidence="5" type="ORF">L227DRAFT_578614</name>
</gene>
<dbReference type="PRINTS" id="PR00080">
    <property type="entry name" value="SDRFAMILY"/>
</dbReference>
<evidence type="ECO:0000313" key="6">
    <source>
        <dbReference type="Proteomes" id="UP000313359"/>
    </source>
</evidence>
<dbReference type="Gene3D" id="3.40.50.720">
    <property type="entry name" value="NAD(P)-binding Rossmann-like Domain"/>
    <property type="match status" value="1"/>
</dbReference>
<keyword evidence="6" id="KW-1185">Reference proteome</keyword>
<protein>
    <submittedName>
        <fullName evidence="5">NAD-P-binding protein</fullName>
    </submittedName>
</protein>
<accession>A0A5C2S064</accession>
<dbReference type="PANTHER" id="PTHR43976:SF16">
    <property type="entry name" value="SHORT-CHAIN DEHYDROGENASE_REDUCTASE FAMILY PROTEIN"/>
    <property type="match status" value="1"/>
</dbReference>
<keyword evidence="3" id="KW-0560">Oxidoreductase</keyword>
<dbReference type="InterPro" id="IPR051911">
    <property type="entry name" value="SDR_oxidoreductase"/>
</dbReference>
<dbReference type="CDD" id="cd05374">
    <property type="entry name" value="17beta-HSD-like_SDR_c"/>
    <property type="match status" value="1"/>
</dbReference>
<evidence type="ECO:0000256" key="1">
    <source>
        <dbReference type="ARBA" id="ARBA00006484"/>
    </source>
</evidence>
<dbReference type="STRING" id="1328759.A0A5C2S064"/>
<reference evidence="5" key="1">
    <citation type="journal article" date="2018" name="Genome Biol. Evol.">
        <title>Genomics and development of Lentinus tigrinus, a white-rot wood-decaying mushroom with dimorphic fruiting bodies.</title>
        <authorList>
            <person name="Wu B."/>
            <person name="Xu Z."/>
            <person name="Knudson A."/>
            <person name="Carlson A."/>
            <person name="Chen N."/>
            <person name="Kovaka S."/>
            <person name="LaButti K."/>
            <person name="Lipzen A."/>
            <person name="Pennachio C."/>
            <person name="Riley R."/>
            <person name="Schakwitz W."/>
            <person name="Umezawa K."/>
            <person name="Ohm R.A."/>
            <person name="Grigoriev I.V."/>
            <person name="Nagy L.G."/>
            <person name="Gibbons J."/>
            <person name="Hibbett D."/>
        </authorList>
    </citation>
    <scope>NUCLEOTIDE SEQUENCE [LARGE SCALE GENOMIC DNA]</scope>
    <source>
        <strain evidence="5">ALCF2SS1-6</strain>
    </source>
</reference>
<dbReference type="PRINTS" id="PR00081">
    <property type="entry name" value="GDHRDH"/>
</dbReference>